<reference evidence="3" key="1">
    <citation type="journal article" date="2014" name="Genome Biol. Evol.">
        <title>Pangenome evidence for extensive interdomain horizontal transfer affecting lineage core and shell genes in uncultured planktonic thaumarchaeota and euryarchaeota.</title>
        <authorList>
            <person name="Deschamps P."/>
            <person name="Zivanovic Y."/>
            <person name="Moreira D."/>
            <person name="Rodriguez-Valera F."/>
            <person name="Lopez-Garcia P."/>
        </authorList>
    </citation>
    <scope>NUCLEOTIDE SEQUENCE</scope>
</reference>
<feature type="domain" description="Microcystin LR degradation protein MlrC N-terminal" evidence="2">
    <location>
        <begin position="2"/>
        <end position="290"/>
    </location>
</feature>
<evidence type="ECO:0000259" key="1">
    <source>
        <dbReference type="Pfam" id="PF07171"/>
    </source>
</evidence>
<dbReference type="AlphaFoldDB" id="A0A075FIG5"/>
<name>A0A075FIG5_9EURY</name>
<dbReference type="Pfam" id="PF07171">
    <property type="entry name" value="MlrC_C"/>
    <property type="match status" value="1"/>
</dbReference>
<feature type="domain" description="Microcystin LR degradation protein MlrC C-terminal" evidence="1">
    <location>
        <begin position="301"/>
        <end position="476"/>
    </location>
</feature>
<proteinExistence type="predicted"/>
<accession>A0A075FIG5</accession>
<dbReference type="InterPro" id="IPR015995">
    <property type="entry name" value="MlrC_N"/>
</dbReference>
<dbReference type="EMBL" id="KF900327">
    <property type="protein sequence ID" value="AIE91089.1"/>
    <property type="molecule type" value="Genomic_DNA"/>
</dbReference>
<dbReference type="Pfam" id="PF07364">
    <property type="entry name" value="DUF1485"/>
    <property type="match status" value="1"/>
</dbReference>
<sequence length="495" mass="54707">MRVAFGELYQETDTFSPVRTGIESFETYGLYQGNELLEHLVGVEAIGGFLEVIREQRIRCELFPLSRAWAAAGGIILQTAFDQLLDMLIKPLQASLPLDGVFLSLCGAGVSEHDDDVEGAVLEAVRCIVGPDVLVVVSLDHHANITTRMVGAADMLVGHETQPHDTFATGMKSAHLFFKCLSEGLRPTLAWQKIPMITPQDHYITSHGPMKDWFGQARILENTNGVMDVSPYPMQPWLDVKEAGWSVVVHTTDDQLLAEEIAKKLANQAWIHRESYWRSNRVSPLEAVRRTYNAEKGLVVLADTGDAVYAGAPGDSTCLLKEFLVQAEGRAAMILLPIVDPIVVEAAFTAGLGAWLDLEIGARLDNNFSNPVMISAEVMAISENYCANLEGRGTCELGRTGLLKLGGIHLVILEQSVFAINYPILYTHLGIDLNDARAVVVKTASNFQHFSRWQHELIRVDSPGTTQSNLMAFEWVHAPRPLYPLDPDFTHWQAH</sequence>
<evidence type="ECO:0000259" key="2">
    <source>
        <dbReference type="Pfam" id="PF07364"/>
    </source>
</evidence>
<organism evidence="3">
    <name type="scientific">uncultured marine group II/III euryarchaeote AD1000_105_G07</name>
    <dbReference type="NCBI Taxonomy" id="1457714"/>
    <lineage>
        <taxon>Archaea</taxon>
        <taxon>Methanobacteriati</taxon>
        <taxon>Methanobacteriota</taxon>
        <taxon>environmental samples</taxon>
    </lineage>
</organism>
<dbReference type="InterPro" id="IPR010799">
    <property type="entry name" value="MlrC_C"/>
</dbReference>
<evidence type="ECO:0000313" key="3">
    <source>
        <dbReference type="EMBL" id="AIE91089.1"/>
    </source>
</evidence>
<protein>
    <submittedName>
        <fullName evidence="3">Microcystin LR degradation protein MlrC-like protein</fullName>
    </submittedName>
</protein>